<dbReference type="AlphaFoldDB" id="A0A396HTG4"/>
<evidence type="ECO:0000256" key="1">
    <source>
        <dbReference type="SAM" id="Phobius"/>
    </source>
</evidence>
<keyword evidence="1" id="KW-1133">Transmembrane helix</keyword>
<organism evidence="2 3">
    <name type="scientific">Medicago truncatula</name>
    <name type="common">Barrel medic</name>
    <name type="synonym">Medicago tribuloides</name>
    <dbReference type="NCBI Taxonomy" id="3880"/>
    <lineage>
        <taxon>Eukaryota</taxon>
        <taxon>Viridiplantae</taxon>
        <taxon>Streptophyta</taxon>
        <taxon>Embryophyta</taxon>
        <taxon>Tracheophyta</taxon>
        <taxon>Spermatophyta</taxon>
        <taxon>Magnoliopsida</taxon>
        <taxon>eudicotyledons</taxon>
        <taxon>Gunneridae</taxon>
        <taxon>Pentapetalae</taxon>
        <taxon>rosids</taxon>
        <taxon>fabids</taxon>
        <taxon>Fabales</taxon>
        <taxon>Fabaceae</taxon>
        <taxon>Papilionoideae</taxon>
        <taxon>50 kb inversion clade</taxon>
        <taxon>NPAAA clade</taxon>
        <taxon>Hologalegina</taxon>
        <taxon>IRL clade</taxon>
        <taxon>Trifolieae</taxon>
        <taxon>Medicago</taxon>
    </lineage>
</organism>
<keyword evidence="1" id="KW-0472">Membrane</keyword>
<dbReference type="Gramene" id="rna29759">
    <property type="protein sequence ID" value="RHN54685.1"/>
    <property type="gene ID" value="gene29759"/>
</dbReference>
<evidence type="ECO:0000313" key="2">
    <source>
        <dbReference type="EMBL" id="RHN54685.1"/>
    </source>
</evidence>
<evidence type="ECO:0000313" key="3">
    <source>
        <dbReference type="Proteomes" id="UP000265566"/>
    </source>
</evidence>
<feature type="transmembrane region" description="Helical" evidence="1">
    <location>
        <begin position="42"/>
        <end position="65"/>
    </location>
</feature>
<dbReference type="Proteomes" id="UP000265566">
    <property type="component" value="Chromosome 5"/>
</dbReference>
<dbReference type="EMBL" id="PSQE01000005">
    <property type="protein sequence ID" value="RHN54685.1"/>
    <property type="molecule type" value="Genomic_DNA"/>
</dbReference>
<keyword evidence="1" id="KW-0812">Transmembrane</keyword>
<accession>A0A396HTG4</accession>
<gene>
    <name evidence="2" type="ORF">MtrunA17_Chr5g0409551</name>
</gene>
<comment type="caution">
    <text evidence="2">The sequence shown here is derived from an EMBL/GenBank/DDBJ whole genome shotgun (WGS) entry which is preliminary data.</text>
</comment>
<reference evidence="3" key="1">
    <citation type="journal article" date="2018" name="Nat. Plants">
        <title>Whole-genome landscape of Medicago truncatula symbiotic genes.</title>
        <authorList>
            <person name="Pecrix Y."/>
            <person name="Staton S.E."/>
            <person name="Sallet E."/>
            <person name="Lelandais-Briere C."/>
            <person name="Moreau S."/>
            <person name="Carrere S."/>
            <person name="Blein T."/>
            <person name="Jardinaud M.F."/>
            <person name="Latrasse D."/>
            <person name="Zouine M."/>
            <person name="Zahm M."/>
            <person name="Kreplak J."/>
            <person name="Mayjonade B."/>
            <person name="Satge C."/>
            <person name="Perez M."/>
            <person name="Cauet S."/>
            <person name="Marande W."/>
            <person name="Chantry-Darmon C."/>
            <person name="Lopez-Roques C."/>
            <person name="Bouchez O."/>
            <person name="Berard A."/>
            <person name="Debelle F."/>
            <person name="Munos S."/>
            <person name="Bendahmane A."/>
            <person name="Berges H."/>
            <person name="Niebel A."/>
            <person name="Buitink J."/>
            <person name="Frugier F."/>
            <person name="Benhamed M."/>
            <person name="Crespi M."/>
            <person name="Gouzy J."/>
            <person name="Gamas P."/>
        </authorList>
    </citation>
    <scope>NUCLEOTIDE SEQUENCE [LARGE SCALE GENOMIC DNA]</scope>
    <source>
        <strain evidence="3">cv. Jemalong A17</strain>
    </source>
</reference>
<sequence length="82" mass="9870">MLAIHFRECICIRVVGWLREDHVLKQFSHSVTLWVSLDNDHLFFFALEFSCYILMLFYLSQCLFFPTISITSFNLVWYKILV</sequence>
<name>A0A396HTG4_MEDTR</name>
<proteinExistence type="predicted"/>
<protein>
    <recommendedName>
        <fullName evidence="4">Transmembrane protein</fullName>
    </recommendedName>
</protein>
<evidence type="ECO:0008006" key="4">
    <source>
        <dbReference type="Google" id="ProtNLM"/>
    </source>
</evidence>